<keyword evidence="4" id="KW-1185">Reference proteome</keyword>
<name>A0A8I0KN06_9ACTN</name>
<evidence type="ECO:0000313" key="2">
    <source>
        <dbReference type="EMBL" id="MBD1270264.1"/>
    </source>
</evidence>
<dbReference type="Proteomes" id="UP000587211">
    <property type="component" value="Unassembled WGS sequence"/>
</dbReference>
<feature type="transmembrane region" description="Helical" evidence="1">
    <location>
        <begin position="267"/>
        <end position="291"/>
    </location>
</feature>
<sequence length="374" mass="37165">MTESRAADQWRPAILTAVGSTVLSLLIAGSAASATTLAASTPDLLRASIRAWLVAVGATLTTGDERIDVVPLGATIVVVVLVLALTRLALRTPIVDPVAFGAMTGGVAGVLAGICSAATSTETTSTSFVRAAFGAFLVVGLPAAWGASRRSGIAWMGLPSRWIPVADGASSGVIGLLGGAAVVTFVMLTLHLDRAADLWATLDPDGPLLLGLMCLLALPTLVLWTTAVILGPGFTLGADTTVDLAGSALGQVPGFPPLAALPDPGPFDGWVVVLTLVPLAAGVAAGLVTYTRTTAEQRGWGRAAGDGALAGAVAGAIVGLLLETARGGLGPGLLQTAGSPAWQGLLVAVPLLAAGGALGAIGAHYRSARDRASS</sequence>
<evidence type="ECO:0000313" key="4">
    <source>
        <dbReference type="Proteomes" id="UP000587211"/>
    </source>
</evidence>
<feature type="transmembrane region" description="Helical" evidence="1">
    <location>
        <begin position="208"/>
        <end position="230"/>
    </location>
</feature>
<dbReference type="Pfam" id="PF19877">
    <property type="entry name" value="DUF6350"/>
    <property type="match status" value="1"/>
</dbReference>
<feature type="transmembrane region" description="Helical" evidence="1">
    <location>
        <begin position="127"/>
        <end position="147"/>
    </location>
</feature>
<dbReference type="RefSeq" id="WP_179426348.1">
    <property type="nucleotide sequence ID" value="NZ_BAAAMP010000002.1"/>
</dbReference>
<gene>
    <name evidence="3" type="ORF">BJ975_002453</name>
    <name evidence="2" type="ORF">IDH50_08485</name>
</gene>
<dbReference type="Proteomes" id="UP000659061">
    <property type="component" value="Unassembled WGS sequence"/>
</dbReference>
<accession>A0A8I0KN06</accession>
<feature type="transmembrane region" description="Helical" evidence="1">
    <location>
        <begin position="69"/>
        <end position="90"/>
    </location>
</feature>
<keyword evidence="1" id="KW-1133">Transmembrane helix</keyword>
<protein>
    <submittedName>
        <fullName evidence="2">Uncharacterized protein</fullName>
    </submittedName>
</protein>
<reference evidence="3 4" key="1">
    <citation type="submission" date="2020-07" db="EMBL/GenBank/DDBJ databases">
        <title>Sequencing the genomes of 1000 actinobacteria strains.</title>
        <authorList>
            <person name="Klenk H.-P."/>
        </authorList>
    </citation>
    <scope>NUCLEOTIDE SEQUENCE [LARGE SCALE GENOMIC DNA]</scope>
    <source>
        <strain evidence="3 4">DSM 19087</strain>
    </source>
</reference>
<dbReference type="EMBL" id="JACBZN010000001">
    <property type="protein sequence ID" value="NYI39078.1"/>
    <property type="molecule type" value="Genomic_DNA"/>
</dbReference>
<keyword evidence="1" id="KW-0812">Transmembrane</keyword>
<organism evidence="2 5">
    <name type="scientific">Aeromicrobium tamlense</name>
    <dbReference type="NCBI Taxonomy" id="375541"/>
    <lineage>
        <taxon>Bacteria</taxon>
        <taxon>Bacillati</taxon>
        <taxon>Actinomycetota</taxon>
        <taxon>Actinomycetes</taxon>
        <taxon>Propionibacteriales</taxon>
        <taxon>Nocardioidaceae</taxon>
        <taxon>Aeromicrobium</taxon>
    </lineage>
</organism>
<evidence type="ECO:0000313" key="5">
    <source>
        <dbReference type="Proteomes" id="UP000659061"/>
    </source>
</evidence>
<dbReference type="AlphaFoldDB" id="A0A8I0KN06"/>
<feature type="transmembrane region" description="Helical" evidence="1">
    <location>
        <begin position="168"/>
        <end position="188"/>
    </location>
</feature>
<evidence type="ECO:0000256" key="1">
    <source>
        <dbReference type="SAM" id="Phobius"/>
    </source>
</evidence>
<comment type="caution">
    <text evidence="2">The sequence shown here is derived from an EMBL/GenBank/DDBJ whole genome shotgun (WGS) entry which is preliminary data.</text>
</comment>
<feature type="transmembrane region" description="Helical" evidence="1">
    <location>
        <begin position="97"/>
        <end position="121"/>
    </location>
</feature>
<feature type="transmembrane region" description="Helical" evidence="1">
    <location>
        <begin position="342"/>
        <end position="365"/>
    </location>
</feature>
<keyword evidence="1" id="KW-0472">Membrane</keyword>
<feature type="transmembrane region" description="Helical" evidence="1">
    <location>
        <begin position="303"/>
        <end position="322"/>
    </location>
</feature>
<proteinExistence type="predicted"/>
<reference evidence="2" key="2">
    <citation type="submission" date="2020-09" db="EMBL/GenBank/DDBJ databases">
        <title>Novel species in genus Aeromicrobium.</title>
        <authorList>
            <person name="Zhang G."/>
        </authorList>
    </citation>
    <scope>NUCLEOTIDE SEQUENCE</scope>
    <source>
        <strain evidence="2">SSW1-57</strain>
    </source>
</reference>
<dbReference type="InterPro" id="IPR045931">
    <property type="entry name" value="DUF6350"/>
</dbReference>
<dbReference type="EMBL" id="JACWMT010000001">
    <property type="protein sequence ID" value="MBD1270264.1"/>
    <property type="molecule type" value="Genomic_DNA"/>
</dbReference>
<evidence type="ECO:0000313" key="3">
    <source>
        <dbReference type="EMBL" id="NYI39078.1"/>
    </source>
</evidence>